<dbReference type="AlphaFoldDB" id="A0A4C1XQ81"/>
<name>A0A4C1XQ81_EUMVA</name>
<proteinExistence type="predicted"/>
<dbReference type="Proteomes" id="UP000299102">
    <property type="component" value="Unassembled WGS sequence"/>
</dbReference>
<evidence type="ECO:0000313" key="2">
    <source>
        <dbReference type="EMBL" id="GBP65320.1"/>
    </source>
</evidence>
<protein>
    <submittedName>
        <fullName evidence="2">Uncharacterized protein</fullName>
    </submittedName>
</protein>
<sequence>MTISSCTIFKLISTHNFARTPVQPSSHRSPIDAVARLGAGDGGGPHRGVPPFKPAPDDTRASYTTASTRLRSGLRAAERQSFMTFQGIQTIIPDECHTNRTMSRKTVGKNYCRFTTEKSDRGEREKTSGLCLPVTEQG</sequence>
<feature type="compositionally biased region" description="Polar residues" evidence="1">
    <location>
        <begin position="61"/>
        <end position="70"/>
    </location>
</feature>
<accession>A0A4C1XQ81</accession>
<gene>
    <name evidence="2" type="ORF">EVAR_52094_1</name>
</gene>
<comment type="caution">
    <text evidence="2">The sequence shown here is derived from an EMBL/GenBank/DDBJ whole genome shotgun (WGS) entry which is preliminary data.</text>
</comment>
<dbReference type="EMBL" id="BGZK01000926">
    <property type="protein sequence ID" value="GBP65320.1"/>
    <property type="molecule type" value="Genomic_DNA"/>
</dbReference>
<evidence type="ECO:0000256" key="1">
    <source>
        <dbReference type="SAM" id="MobiDB-lite"/>
    </source>
</evidence>
<keyword evidence="3" id="KW-1185">Reference proteome</keyword>
<evidence type="ECO:0000313" key="3">
    <source>
        <dbReference type="Proteomes" id="UP000299102"/>
    </source>
</evidence>
<organism evidence="2 3">
    <name type="scientific">Eumeta variegata</name>
    <name type="common">Bagworm moth</name>
    <name type="synonym">Eumeta japonica</name>
    <dbReference type="NCBI Taxonomy" id="151549"/>
    <lineage>
        <taxon>Eukaryota</taxon>
        <taxon>Metazoa</taxon>
        <taxon>Ecdysozoa</taxon>
        <taxon>Arthropoda</taxon>
        <taxon>Hexapoda</taxon>
        <taxon>Insecta</taxon>
        <taxon>Pterygota</taxon>
        <taxon>Neoptera</taxon>
        <taxon>Endopterygota</taxon>
        <taxon>Lepidoptera</taxon>
        <taxon>Glossata</taxon>
        <taxon>Ditrysia</taxon>
        <taxon>Tineoidea</taxon>
        <taxon>Psychidae</taxon>
        <taxon>Oiketicinae</taxon>
        <taxon>Eumeta</taxon>
    </lineage>
</organism>
<feature type="region of interest" description="Disordered" evidence="1">
    <location>
        <begin position="36"/>
        <end position="72"/>
    </location>
</feature>
<feature type="region of interest" description="Disordered" evidence="1">
    <location>
        <begin position="118"/>
        <end position="138"/>
    </location>
</feature>
<feature type="compositionally biased region" description="Basic and acidic residues" evidence="1">
    <location>
        <begin position="118"/>
        <end position="127"/>
    </location>
</feature>
<reference evidence="2 3" key="1">
    <citation type="journal article" date="2019" name="Commun. Biol.">
        <title>The bagworm genome reveals a unique fibroin gene that provides high tensile strength.</title>
        <authorList>
            <person name="Kono N."/>
            <person name="Nakamura H."/>
            <person name="Ohtoshi R."/>
            <person name="Tomita M."/>
            <person name="Numata K."/>
            <person name="Arakawa K."/>
        </authorList>
    </citation>
    <scope>NUCLEOTIDE SEQUENCE [LARGE SCALE GENOMIC DNA]</scope>
</reference>